<keyword evidence="5" id="KW-1185">Reference proteome</keyword>
<dbReference type="Gene3D" id="2.60.40.10">
    <property type="entry name" value="Immunoglobulins"/>
    <property type="match status" value="1"/>
</dbReference>
<dbReference type="InterPro" id="IPR042379">
    <property type="entry name" value="PDCD1"/>
</dbReference>
<dbReference type="Proteomes" id="UP000002279">
    <property type="component" value="Chromosome 7"/>
</dbReference>
<dbReference type="InParanoid" id="K7E8V1"/>
<name>K7E8V1_ORNAN</name>
<dbReference type="InterPro" id="IPR036179">
    <property type="entry name" value="Ig-like_dom_sf"/>
</dbReference>
<gene>
    <name evidence="4" type="primary">PDCD1</name>
</gene>
<keyword evidence="2" id="KW-1133">Transmembrane helix</keyword>
<dbReference type="OMA" id="CVHTEYA"/>
<dbReference type="GO" id="GO:0009897">
    <property type="term" value="C:external side of plasma membrane"/>
    <property type="evidence" value="ECO:0000318"/>
    <property type="project" value="GO_Central"/>
</dbReference>
<keyword evidence="2" id="KW-0472">Membrane</keyword>
<dbReference type="PROSITE" id="PS50835">
    <property type="entry name" value="IG_LIKE"/>
    <property type="match status" value="1"/>
</dbReference>
<reference evidence="4" key="3">
    <citation type="submission" date="2025-09" db="UniProtKB">
        <authorList>
            <consortium name="Ensembl"/>
        </authorList>
    </citation>
    <scope>IDENTIFICATION</scope>
    <source>
        <strain evidence="4">Glennie</strain>
    </source>
</reference>
<keyword evidence="2" id="KW-0812">Transmembrane</keyword>
<dbReference type="HOGENOM" id="CLU_1375044_0_0_1"/>
<evidence type="ECO:0000313" key="4">
    <source>
        <dbReference type="Ensembl" id="ENSOANP00000029958.2"/>
    </source>
</evidence>
<organism evidence="4 5">
    <name type="scientific">Ornithorhynchus anatinus</name>
    <name type="common">Duckbill platypus</name>
    <dbReference type="NCBI Taxonomy" id="9258"/>
    <lineage>
        <taxon>Eukaryota</taxon>
        <taxon>Metazoa</taxon>
        <taxon>Chordata</taxon>
        <taxon>Craniata</taxon>
        <taxon>Vertebrata</taxon>
        <taxon>Euteleostomi</taxon>
        <taxon>Mammalia</taxon>
        <taxon>Monotremata</taxon>
        <taxon>Ornithorhynchidae</taxon>
        <taxon>Ornithorhynchus</taxon>
    </lineage>
</organism>
<evidence type="ECO:0000256" key="2">
    <source>
        <dbReference type="SAM" id="Phobius"/>
    </source>
</evidence>
<dbReference type="Bgee" id="ENSOANG00000031433">
    <property type="expression patterns" value="Expressed in ovary and 2 other cell types or tissues"/>
</dbReference>
<feature type="domain" description="Ig-like" evidence="3">
    <location>
        <begin position="75"/>
        <end position="172"/>
    </location>
</feature>
<dbReference type="InterPro" id="IPR013783">
    <property type="entry name" value="Ig-like_fold"/>
</dbReference>
<dbReference type="Pfam" id="PF07686">
    <property type="entry name" value="V-set"/>
    <property type="match status" value="1"/>
</dbReference>
<feature type="compositionally biased region" description="Basic and acidic residues" evidence="1">
    <location>
        <begin position="7"/>
        <end position="21"/>
    </location>
</feature>
<dbReference type="SUPFAM" id="SSF48726">
    <property type="entry name" value="Immunoglobulin"/>
    <property type="match status" value="1"/>
</dbReference>
<accession>K7E8V1</accession>
<reference evidence="4 5" key="1">
    <citation type="journal article" date="2008" name="Nature">
        <title>Genome analysis of the platypus reveals unique signatures of evolution.</title>
        <authorList>
            <person name="Warren W.C."/>
            <person name="Hillier L.W."/>
            <person name="Marshall Graves J.A."/>
            <person name="Birney E."/>
            <person name="Ponting C.P."/>
            <person name="Grutzner F."/>
            <person name="Belov K."/>
            <person name="Miller W."/>
            <person name="Clarke L."/>
            <person name="Chinwalla A.T."/>
            <person name="Yang S.P."/>
            <person name="Heger A."/>
            <person name="Locke D.P."/>
            <person name="Miethke P."/>
            <person name="Waters P.D."/>
            <person name="Veyrunes F."/>
            <person name="Fulton L."/>
            <person name="Fulton B."/>
            <person name="Graves T."/>
            <person name="Wallis J."/>
            <person name="Puente X.S."/>
            <person name="Lopez-Otin C."/>
            <person name="Ordonez G.R."/>
            <person name="Eichler E.E."/>
            <person name="Chen L."/>
            <person name="Cheng Z."/>
            <person name="Deakin J.E."/>
            <person name="Alsop A."/>
            <person name="Thompson K."/>
            <person name="Kirby P."/>
            <person name="Papenfuss A.T."/>
            <person name="Wakefield M.J."/>
            <person name="Olender T."/>
            <person name="Lancet D."/>
            <person name="Huttley G.A."/>
            <person name="Smit A.F."/>
            <person name="Pask A."/>
            <person name="Temple-Smith P."/>
            <person name="Batzer M.A."/>
            <person name="Walker J.A."/>
            <person name="Konkel M.K."/>
            <person name="Harris R.S."/>
            <person name="Whittington C.M."/>
            <person name="Wong E.S."/>
            <person name="Gemmell N.J."/>
            <person name="Buschiazzo E."/>
            <person name="Vargas Jentzsch I.M."/>
            <person name="Merkel A."/>
            <person name="Schmitz J."/>
            <person name="Zemann A."/>
            <person name="Churakov G."/>
            <person name="Kriegs J.O."/>
            <person name="Brosius J."/>
            <person name="Murchison E.P."/>
            <person name="Sachidanandam R."/>
            <person name="Smith C."/>
            <person name="Hannon G.J."/>
            <person name="Tsend-Ayush E."/>
            <person name="McMillan D."/>
            <person name="Attenborough R."/>
            <person name="Rens W."/>
            <person name="Ferguson-Smith M."/>
            <person name="Lefevre C.M."/>
            <person name="Sharp J.A."/>
            <person name="Nicholas K.R."/>
            <person name="Ray D.A."/>
            <person name="Kube M."/>
            <person name="Reinhardt R."/>
            <person name="Pringle T.H."/>
            <person name="Taylor J."/>
            <person name="Jones R.C."/>
            <person name="Nixon B."/>
            <person name="Dacheux J.L."/>
            <person name="Niwa H."/>
            <person name="Sekita Y."/>
            <person name="Huang X."/>
            <person name="Stark A."/>
            <person name="Kheradpour P."/>
            <person name="Kellis M."/>
            <person name="Flicek P."/>
            <person name="Chen Y."/>
            <person name="Webber C."/>
            <person name="Hardison R."/>
            <person name="Nelson J."/>
            <person name="Hallsworth-Pepin K."/>
            <person name="Delehaunty K."/>
            <person name="Markovic C."/>
            <person name="Minx P."/>
            <person name="Feng Y."/>
            <person name="Kremitzki C."/>
            <person name="Mitreva M."/>
            <person name="Glasscock J."/>
            <person name="Wylie T."/>
            <person name="Wohldmann P."/>
            <person name="Thiru P."/>
            <person name="Nhan M.N."/>
            <person name="Pohl C.S."/>
            <person name="Smith S.M."/>
            <person name="Hou S."/>
            <person name="Nefedov M."/>
            <person name="de Jong P.J."/>
            <person name="Renfree M.B."/>
            <person name="Mardis E.R."/>
            <person name="Wilson R.K."/>
        </authorList>
    </citation>
    <scope>NUCLEOTIDE SEQUENCE [LARGE SCALE GENOMIC DNA]</scope>
    <source>
        <strain evidence="4 5">Glennie</strain>
    </source>
</reference>
<feature type="compositionally biased region" description="Basic and acidic residues" evidence="1">
    <location>
        <begin position="29"/>
        <end position="44"/>
    </location>
</feature>
<feature type="transmembrane region" description="Helical" evidence="2">
    <location>
        <begin position="221"/>
        <end position="243"/>
    </location>
</feature>
<dbReference type="SMART" id="SM00409">
    <property type="entry name" value="IG"/>
    <property type="match status" value="1"/>
</dbReference>
<dbReference type="GO" id="GO:0070234">
    <property type="term" value="P:positive regulation of T cell apoptotic process"/>
    <property type="evidence" value="ECO:0000318"/>
    <property type="project" value="GO_Central"/>
</dbReference>
<dbReference type="GO" id="GO:0050776">
    <property type="term" value="P:regulation of immune response"/>
    <property type="evidence" value="ECO:0000318"/>
    <property type="project" value="GO_Central"/>
</dbReference>
<evidence type="ECO:0000313" key="5">
    <source>
        <dbReference type="Proteomes" id="UP000002279"/>
    </source>
</evidence>
<dbReference type="InterPro" id="IPR007110">
    <property type="entry name" value="Ig-like_dom"/>
</dbReference>
<reference evidence="4" key="2">
    <citation type="submission" date="2025-08" db="UniProtKB">
        <authorList>
            <consortium name="Ensembl"/>
        </authorList>
    </citation>
    <scope>IDENTIFICATION</scope>
    <source>
        <strain evidence="4">Glennie</strain>
    </source>
</reference>
<dbReference type="GO" id="GO:0050777">
    <property type="term" value="P:negative regulation of immune response"/>
    <property type="evidence" value="ECO:0007669"/>
    <property type="project" value="InterPro"/>
</dbReference>
<sequence>MNYSQSKRQESSVKPRPRGQEKGPGQARDPTRSRHTGVDSDRRAARGARCRGRGAMELLHVTVAAFYTVLLGCQPRLLRAQIKSEASCSASSPAKLFGQKGENFTFFCSVSNMPNSTTLNWYKYFNNHKDKFAELKKEDDKYHEGRHHVSKCSNSVFKITILELQLNDTGEYFYEAIELSTSAKIWRSNCTLLNVTARTPGPSTAPPKIISIKKGNVQGTVILSSSIVAVALLLLLGWVLYAIAQKRKGINKSENDDLTLKGEPTSRPVFTVDYGELEFQRGEKPPKTVGTCTSEQTEYATIIFLPEKPLAHNGLQIKK</sequence>
<dbReference type="Ensembl" id="ENSOANT00000039203.2">
    <property type="protein sequence ID" value="ENSOANP00000029958.2"/>
    <property type="gene ID" value="ENSOANG00000031433.2"/>
</dbReference>
<dbReference type="eggNOG" id="ENOG502SUIW">
    <property type="taxonomic scope" value="Eukaryota"/>
</dbReference>
<dbReference type="AlphaFoldDB" id="K7E8V1"/>
<dbReference type="FunCoup" id="K7E8V1">
    <property type="interactions" value="594"/>
</dbReference>
<feature type="region of interest" description="Disordered" evidence="1">
    <location>
        <begin position="1"/>
        <end position="46"/>
    </location>
</feature>
<dbReference type="InterPro" id="IPR003599">
    <property type="entry name" value="Ig_sub"/>
</dbReference>
<dbReference type="PANTHER" id="PTHR15264:SF2">
    <property type="entry name" value="PROGRAMMED CELL DEATH PROTEIN 1"/>
    <property type="match status" value="1"/>
</dbReference>
<dbReference type="GeneTree" id="ENSGT00390000013662"/>
<protein>
    <submittedName>
        <fullName evidence="4">Programmed cell death 1</fullName>
    </submittedName>
</protein>
<evidence type="ECO:0000256" key="1">
    <source>
        <dbReference type="SAM" id="MobiDB-lite"/>
    </source>
</evidence>
<proteinExistence type="predicted"/>
<evidence type="ECO:0000259" key="3">
    <source>
        <dbReference type="PROSITE" id="PS50835"/>
    </source>
</evidence>
<dbReference type="PANTHER" id="PTHR15264">
    <property type="entry name" value="PROGRAMMED CELL DEATH PROTEIN 1"/>
    <property type="match status" value="1"/>
</dbReference>
<dbReference type="InterPro" id="IPR013106">
    <property type="entry name" value="Ig_V-set"/>
</dbReference>
<dbReference type="STRING" id="9258.ENSOANP00000029958"/>